<organism evidence="2 3">
    <name type="scientific">Pontibacter silvestris</name>
    <dbReference type="NCBI Taxonomy" id="2305183"/>
    <lineage>
        <taxon>Bacteria</taxon>
        <taxon>Pseudomonadati</taxon>
        <taxon>Bacteroidota</taxon>
        <taxon>Cytophagia</taxon>
        <taxon>Cytophagales</taxon>
        <taxon>Hymenobacteraceae</taxon>
        <taxon>Pontibacter</taxon>
    </lineage>
</organism>
<evidence type="ECO:0000313" key="3">
    <source>
        <dbReference type="Proteomes" id="UP001597369"/>
    </source>
</evidence>
<keyword evidence="3" id="KW-1185">Reference proteome</keyword>
<evidence type="ECO:0000313" key="2">
    <source>
        <dbReference type="EMBL" id="MFD2066955.1"/>
    </source>
</evidence>
<name>A0ABW4WYK6_9BACT</name>
<proteinExistence type="predicted"/>
<dbReference type="RefSeq" id="WP_377469590.1">
    <property type="nucleotide sequence ID" value="NZ_JBHUHV010000024.1"/>
</dbReference>
<dbReference type="EMBL" id="JBHUHV010000024">
    <property type="protein sequence ID" value="MFD2066955.1"/>
    <property type="molecule type" value="Genomic_DNA"/>
</dbReference>
<feature type="region of interest" description="Disordered" evidence="1">
    <location>
        <begin position="20"/>
        <end position="57"/>
    </location>
</feature>
<dbReference type="Proteomes" id="UP001597369">
    <property type="component" value="Unassembled WGS sequence"/>
</dbReference>
<sequence>MQHQRLLPQPQCRQDARAIPGAAKAVPDRPDPLAAGSGDDGPGVPKPGARAGREAPEGAAIGAEKEAGYAGAALCLRGN</sequence>
<gene>
    <name evidence="2" type="ORF">ACFSKU_08670</name>
</gene>
<evidence type="ECO:0000256" key="1">
    <source>
        <dbReference type="SAM" id="MobiDB-lite"/>
    </source>
</evidence>
<comment type="caution">
    <text evidence="2">The sequence shown here is derived from an EMBL/GenBank/DDBJ whole genome shotgun (WGS) entry which is preliminary data.</text>
</comment>
<protein>
    <submittedName>
        <fullName evidence="2">Uncharacterized protein</fullName>
    </submittedName>
</protein>
<reference evidence="3" key="1">
    <citation type="journal article" date="2019" name="Int. J. Syst. Evol. Microbiol.">
        <title>The Global Catalogue of Microorganisms (GCM) 10K type strain sequencing project: providing services to taxonomists for standard genome sequencing and annotation.</title>
        <authorList>
            <consortium name="The Broad Institute Genomics Platform"/>
            <consortium name="The Broad Institute Genome Sequencing Center for Infectious Disease"/>
            <person name="Wu L."/>
            <person name="Ma J."/>
        </authorList>
    </citation>
    <scope>NUCLEOTIDE SEQUENCE [LARGE SCALE GENOMIC DNA]</scope>
    <source>
        <strain evidence="3">JCM 16545</strain>
    </source>
</reference>
<accession>A0ABW4WYK6</accession>